<keyword evidence="11" id="KW-0720">Serine protease</keyword>
<name>A0ABP0EUF0_9RICK</name>
<dbReference type="SUPFAM" id="SSF50494">
    <property type="entry name" value="Trypsin-like serine proteases"/>
    <property type="match status" value="1"/>
</dbReference>
<dbReference type="EMBL" id="CAWVOK010000003">
    <property type="protein sequence ID" value="CAK8162323.1"/>
    <property type="molecule type" value="Genomic_DNA"/>
</dbReference>
<dbReference type="Pfam" id="PF13180">
    <property type="entry name" value="PDZ_2"/>
    <property type="match status" value="1"/>
</dbReference>
<evidence type="ECO:0000256" key="7">
    <source>
        <dbReference type="ARBA" id="ARBA00022729"/>
    </source>
</evidence>
<evidence type="ECO:0000256" key="11">
    <source>
        <dbReference type="ARBA" id="ARBA00022825"/>
    </source>
</evidence>
<comment type="similarity">
    <text evidence="3">Belongs to the peptidase S1C family.</text>
</comment>
<dbReference type="Pfam" id="PF13365">
    <property type="entry name" value="Trypsin_2"/>
    <property type="match status" value="1"/>
</dbReference>
<dbReference type="Gene3D" id="2.40.10.120">
    <property type="match status" value="1"/>
</dbReference>
<evidence type="ECO:0000313" key="16">
    <source>
        <dbReference type="EMBL" id="CAK8162323.1"/>
    </source>
</evidence>
<sequence>MTKRFLLFSIKALFFLYVGMADARFLSDDSFAEVVEKVYDGVVNISTSHKVKKGVQNDDGFFRDFEELFEKFFNIDPRKEREFSDKTVSALGSGFIVDENGTVVTNYHVIQGASEITVRFNDDSTAKAEILGYDKNTDIAVLKVKTKKKLTKISFGSSAKLRIGDWVLAIGNPFGFGGSVSSGIVSAVARDVNISPFDDFIQTDAAINRGNSGGPLINMLGEVIGINTLIISNTGSNAGLGFAIPSSVASYVVQKIIEDGSVHRAWLGVLLQPVTDDIAKYYGHNKAKGALVAEVMKDSPADKAGMKVGDLILGFNGKNVDNVRDLPKMVGYTKVGSNAVLKVVRAGKDVELTVKVEKRPDNDESEELMVNERKDKHSKMSSKLIPGLSFQNVGMLSSDVKRAYKIQDAKGVFISKVDSDSSAYAKGIRQGMVITAANQQEILDIVDLQKQVDISKKMKKPVLVLVNSFIKGYSRFVAIPIE</sequence>
<keyword evidence="9" id="KW-0574">Periplasm</keyword>
<evidence type="ECO:0000256" key="8">
    <source>
        <dbReference type="ARBA" id="ARBA00022737"/>
    </source>
</evidence>
<dbReference type="RefSeq" id="WP_338363281.1">
    <property type="nucleotide sequence ID" value="NZ_CAWVOK010000003.1"/>
</dbReference>
<evidence type="ECO:0000256" key="13">
    <source>
        <dbReference type="ARBA" id="ARBA00032850"/>
    </source>
</evidence>
<dbReference type="InterPro" id="IPR036034">
    <property type="entry name" value="PDZ_sf"/>
</dbReference>
<dbReference type="PANTHER" id="PTHR22939">
    <property type="entry name" value="SERINE PROTEASE FAMILY S1C HTRA-RELATED"/>
    <property type="match status" value="1"/>
</dbReference>
<dbReference type="PROSITE" id="PS50106">
    <property type="entry name" value="PDZ"/>
    <property type="match status" value="1"/>
</dbReference>
<reference evidence="16 17" key="1">
    <citation type="submission" date="2024-01" db="EMBL/GenBank/DDBJ databases">
        <authorList>
            <person name="Kunselman E."/>
        </authorList>
    </citation>
    <scope>NUCLEOTIDE SEQUENCE [LARGE SCALE GENOMIC DNA]</scope>
    <source>
        <strain evidence="16">2 abalone samples</strain>
    </source>
</reference>
<dbReference type="SMART" id="SM00228">
    <property type="entry name" value="PDZ"/>
    <property type="match status" value="2"/>
</dbReference>
<evidence type="ECO:0000256" key="1">
    <source>
        <dbReference type="ARBA" id="ARBA00001772"/>
    </source>
</evidence>
<evidence type="ECO:0000256" key="14">
    <source>
        <dbReference type="SAM" id="SignalP"/>
    </source>
</evidence>
<keyword evidence="6" id="KW-0645">Protease</keyword>
<evidence type="ECO:0000256" key="4">
    <source>
        <dbReference type="ARBA" id="ARBA00013035"/>
    </source>
</evidence>
<evidence type="ECO:0000313" key="17">
    <source>
        <dbReference type="Proteomes" id="UP001314181"/>
    </source>
</evidence>
<evidence type="ECO:0000256" key="3">
    <source>
        <dbReference type="ARBA" id="ARBA00010541"/>
    </source>
</evidence>
<feature type="chain" id="PRO_5047478187" description="Probable periplasmic serine endoprotease DegP-like" evidence="14">
    <location>
        <begin position="24"/>
        <end position="482"/>
    </location>
</feature>
<protein>
    <recommendedName>
        <fullName evidence="5">Probable periplasmic serine endoprotease DegP-like</fullName>
        <ecNumber evidence="4">3.4.21.107</ecNumber>
    </recommendedName>
    <alternativeName>
        <fullName evidence="13">Protease Do</fullName>
    </alternativeName>
</protein>
<feature type="domain" description="PDZ" evidence="15">
    <location>
        <begin position="251"/>
        <end position="347"/>
    </location>
</feature>
<keyword evidence="17" id="KW-1185">Reference proteome</keyword>
<comment type="caution">
    <text evidence="16">The sequence shown here is derived from an EMBL/GenBank/DDBJ whole genome shotgun (WGS) entry which is preliminary data.</text>
</comment>
<dbReference type="GO" id="GO:0016787">
    <property type="term" value="F:hydrolase activity"/>
    <property type="evidence" value="ECO:0007669"/>
    <property type="project" value="UniProtKB-KW"/>
</dbReference>
<dbReference type="InterPro" id="IPR001940">
    <property type="entry name" value="Peptidase_S1C"/>
</dbReference>
<evidence type="ECO:0000256" key="12">
    <source>
        <dbReference type="ARBA" id="ARBA00023016"/>
    </source>
</evidence>
<comment type="subcellular location">
    <subcellularLocation>
        <location evidence="2">Periplasm</location>
    </subcellularLocation>
</comment>
<dbReference type="SUPFAM" id="SSF50156">
    <property type="entry name" value="PDZ domain-like"/>
    <property type="match status" value="2"/>
</dbReference>
<evidence type="ECO:0000259" key="15">
    <source>
        <dbReference type="PROSITE" id="PS50106"/>
    </source>
</evidence>
<comment type="catalytic activity">
    <reaction evidence="1">
        <text>Acts on substrates that are at least partially unfolded. The cleavage site P1 residue is normally between a pair of hydrophobic residues, such as Val-|-Val.</text>
        <dbReference type="EC" id="3.4.21.107"/>
    </reaction>
</comment>
<gene>
    <name evidence="16" type="ORF">CAXC1_120005</name>
</gene>
<dbReference type="Gene3D" id="2.30.42.10">
    <property type="match status" value="2"/>
</dbReference>
<keyword evidence="8" id="KW-0677">Repeat</keyword>
<proteinExistence type="inferred from homology"/>
<evidence type="ECO:0000256" key="9">
    <source>
        <dbReference type="ARBA" id="ARBA00022764"/>
    </source>
</evidence>
<keyword evidence="7 14" id="KW-0732">Signal</keyword>
<dbReference type="Proteomes" id="UP001314181">
    <property type="component" value="Unassembled WGS sequence"/>
</dbReference>
<accession>A0ABP0EUF0</accession>
<organism evidence="16 17">
    <name type="scientific">Candidatus Xenohaliotis californiensis</name>
    <dbReference type="NCBI Taxonomy" id="84677"/>
    <lineage>
        <taxon>Bacteria</taxon>
        <taxon>Pseudomonadati</taxon>
        <taxon>Pseudomonadota</taxon>
        <taxon>Alphaproteobacteria</taxon>
        <taxon>Rickettsiales</taxon>
        <taxon>Anaplasmataceae</taxon>
        <taxon>Candidatus Xenohaliotis</taxon>
    </lineage>
</organism>
<evidence type="ECO:0000256" key="2">
    <source>
        <dbReference type="ARBA" id="ARBA00004418"/>
    </source>
</evidence>
<feature type="signal peptide" evidence="14">
    <location>
        <begin position="1"/>
        <end position="23"/>
    </location>
</feature>
<evidence type="ECO:0000256" key="10">
    <source>
        <dbReference type="ARBA" id="ARBA00022801"/>
    </source>
</evidence>
<dbReference type="InterPro" id="IPR011782">
    <property type="entry name" value="Pept_S1C_Do"/>
</dbReference>
<evidence type="ECO:0000256" key="5">
    <source>
        <dbReference type="ARBA" id="ARBA00013958"/>
    </source>
</evidence>
<dbReference type="EC" id="3.4.21.107" evidence="4"/>
<dbReference type="InterPro" id="IPR009003">
    <property type="entry name" value="Peptidase_S1_PA"/>
</dbReference>
<dbReference type="PRINTS" id="PR00834">
    <property type="entry name" value="PROTEASES2C"/>
</dbReference>
<dbReference type="CDD" id="cd10839">
    <property type="entry name" value="cpPDZ1_DegP-like"/>
    <property type="match status" value="1"/>
</dbReference>
<evidence type="ECO:0000256" key="6">
    <source>
        <dbReference type="ARBA" id="ARBA00022670"/>
    </source>
</evidence>
<dbReference type="PANTHER" id="PTHR22939:SF130">
    <property type="entry name" value="PERIPLASMIC SERINE ENDOPROTEASE DEGP-LIKE-RELATED"/>
    <property type="match status" value="1"/>
</dbReference>
<dbReference type="InterPro" id="IPR001478">
    <property type="entry name" value="PDZ"/>
</dbReference>
<keyword evidence="12" id="KW-0346">Stress response</keyword>
<dbReference type="NCBIfam" id="TIGR02037">
    <property type="entry name" value="degP_htrA_DO"/>
    <property type="match status" value="1"/>
</dbReference>
<keyword evidence="10 16" id="KW-0378">Hydrolase</keyword>